<dbReference type="AlphaFoldDB" id="A0AAX2S4Z9"/>
<evidence type="ECO:0000313" key="2">
    <source>
        <dbReference type="EMBL" id="TEW31562.1"/>
    </source>
</evidence>
<sequence length="360" mass="41267">MKIGLKNIVLKYYLENNVILRFNSELIKIEDKYGDIKFLFSLLDGRFDENEACQEFLKVYPHYLNEFNEYMKSLKEMGVIDYIYKNPFDEYKSIRWSRNFDFYEALSTFNHNKYEYQNKIFNARICLLGCGGLGSHILYELTAVGFLNITIVDFDKIELSNLNRQILYKESDIGKSKVKTACENIKKFSPISNILPIECKIHSKDDILKIIKDHDLVICVADKPREKIIDWLNRACIEANTPYINGGLNLARCSFYSVIPNKTGCAECWKNSVLDTIQDDILNIDINDSVDYTKPAPALSALVAIAAGIMVSEAIKIVTNICPPSLSNKLKVFDFLSCEIKTMEHWKIDKECSVCGNKNG</sequence>
<comment type="caution">
    <text evidence="2">The sequence shown here is derived from an EMBL/GenBank/DDBJ whole genome shotgun (WGS) entry which is preliminary data.</text>
</comment>
<dbReference type="InterPro" id="IPR045886">
    <property type="entry name" value="ThiF/MoeB/HesA"/>
</dbReference>
<dbReference type="GO" id="GO:0008641">
    <property type="term" value="F:ubiquitin-like modifier activating enzyme activity"/>
    <property type="evidence" value="ECO:0007669"/>
    <property type="project" value="InterPro"/>
</dbReference>
<dbReference type="InterPro" id="IPR000594">
    <property type="entry name" value="ThiF_NAD_FAD-bd"/>
</dbReference>
<gene>
    <name evidence="2" type="ORF">E2R48_01460</name>
</gene>
<dbReference type="Gene3D" id="3.40.50.720">
    <property type="entry name" value="NAD(P)-binding Rossmann-like Domain"/>
    <property type="match status" value="1"/>
</dbReference>
<dbReference type="Pfam" id="PF00899">
    <property type="entry name" value="ThiF"/>
    <property type="match status" value="1"/>
</dbReference>
<dbReference type="InterPro" id="IPR035985">
    <property type="entry name" value="Ubiquitin-activating_enz"/>
</dbReference>
<dbReference type="Proteomes" id="UP000297565">
    <property type="component" value="Unassembled WGS sequence"/>
</dbReference>
<evidence type="ECO:0000313" key="3">
    <source>
        <dbReference type="Proteomes" id="UP000297565"/>
    </source>
</evidence>
<feature type="domain" description="THIF-type NAD/FAD binding fold" evidence="1">
    <location>
        <begin position="113"/>
        <end position="353"/>
    </location>
</feature>
<dbReference type="GO" id="GO:0016779">
    <property type="term" value="F:nucleotidyltransferase activity"/>
    <property type="evidence" value="ECO:0007669"/>
    <property type="project" value="UniProtKB-KW"/>
</dbReference>
<keyword evidence="2" id="KW-0808">Transferase</keyword>
<keyword evidence="2" id="KW-0548">Nucleotidyltransferase</keyword>
<name>A0AAX2S4Z9_HISSO</name>
<dbReference type="PANTHER" id="PTHR10953">
    <property type="entry name" value="UBIQUITIN-ACTIVATING ENZYME E1"/>
    <property type="match status" value="1"/>
</dbReference>
<reference evidence="2 3" key="1">
    <citation type="submission" date="2019-03" db="EMBL/GenBank/DDBJ databases">
        <title>Horizontal Gene Transfer Machinery in Histophilus somni.</title>
        <authorList>
            <person name="Mostafa Nazari M."/>
            <person name="Liljebjelke K."/>
        </authorList>
    </citation>
    <scope>NUCLEOTIDE SEQUENCE [LARGE SCALE GENOMIC DNA]</scope>
    <source>
        <strain evidence="2 3">UOC-EPH-KLM-04</strain>
    </source>
</reference>
<dbReference type="SUPFAM" id="SSF69572">
    <property type="entry name" value="Activating enzymes of the ubiquitin-like proteins"/>
    <property type="match status" value="1"/>
</dbReference>
<accession>A0AAX2S4Z9</accession>
<protein>
    <submittedName>
        <fullName evidence="2">ThiF family adenylyltransferase</fullName>
    </submittedName>
</protein>
<evidence type="ECO:0000259" key="1">
    <source>
        <dbReference type="Pfam" id="PF00899"/>
    </source>
</evidence>
<dbReference type="PANTHER" id="PTHR10953:SF102">
    <property type="entry name" value="ADENYLYLTRANSFERASE AND SULFURTRANSFERASE MOCS3"/>
    <property type="match status" value="1"/>
</dbReference>
<dbReference type="GO" id="GO:0005737">
    <property type="term" value="C:cytoplasm"/>
    <property type="evidence" value="ECO:0007669"/>
    <property type="project" value="TreeGrafter"/>
</dbReference>
<dbReference type="RefSeq" id="WP_132994592.1">
    <property type="nucleotide sequence ID" value="NZ_CP186878.1"/>
</dbReference>
<organism evidence="2 3">
    <name type="scientific">Histophilus somni</name>
    <name type="common">Haemophilus somnus</name>
    <dbReference type="NCBI Taxonomy" id="731"/>
    <lineage>
        <taxon>Bacteria</taxon>
        <taxon>Pseudomonadati</taxon>
        <taxon>Pseudomonadota</taxon>
        <taxon>Gammaproteobacteria</taxon>
        <taxon>Pasteurellales</taxon>
        <taxon>Pasteurellaceae</taxon>
        <taxon>Histophilus</taxon>
    </lineage>
</organism>
<dbReference type="EMBL" id="SNRV01000001">
    <property type="protein sequence ID" value="TEW31562.1"/>
    <property type="molecule type" value="Genomic_DNA"/>
</dbReference>
<dbReference type="GO" id="GO:0004792">
    <property type="term" value="F:thiosulfate-cyanide sulfurtransferase activity"/>
    <property type="evidence" value="ECO:0007669"/>
    <property type="project" value="TreeGrafter"/>
</dbReference>
<proteinExistence type="predicted"/>